<feature type="non-terminal residue" evidence="2">
    <location>
        <position position="169"/>
    </location>
</feature>
<feature type="compositionally biased region" description="Basic and acidic residues" evidence="1">
    <location>
        <begin position="106"/>
        <end position="128"/>
    </location>
</feature>
<dbReference type="EMBL" id="CADCWF010000068">
    <property type="protein sequence ID" value="CAA9544315.1"/>
    <property type="molecule type" value="Genomic_DNA"/>
</dbReference>
<proteinExistence type="predicted"/>
<dbReference type="AlphaFoldDB" id="A0A6J4UC27"/>
<protein>
    <submittedName>
        <fullName evidence="2">Uncharacterized protein</fullName>
    </submittedName>
</protein>
<evidence type="ECO:0000313" key="2">
    <source>
        <dbReference type="EMBL" id="CAA9544315.1"/>
    </source>
</evidence>
<feature type="region of interest" description="Disordered" evidence="1">
    <location>
        <begin position="1"/>
        <end position="169"/>
    </location>
</feature>
<gene>
    <name evidence="2" type="ORF">AVDCRST_MAG59-1132</name>
</gene>
<name>A0A6J4UC27_9BACT</name>
<feature type="non-terminal residue" evidence="2">
    <location>
        <position position="1"/>
    </location>
</feature>
<reference evidence="2" key="1">
    <citation type="submission" date="2020-02" db="EMBL/GenBank/DDBJ databases">
        <authorList>
            <person name="Meier V. D."/>
        </authorList>
    </citation>
    <scope>NUCLEOTIDE SEQUENCE</scope>
    <source>
        <strain evidence="2">AVDCRST_MAG59</strain>
    </source>
</reference>
<sequence length="169" mass="17729">AAGDDRGPGHHRPGPLAGLHLHASRAAVDRPRAGGNRPPPPADDHHLRHRPPGAGLPTLDGPHPRLLPGRPTAAAPGRNLSLGRGGLPPVPGRAGTLRGLAGPGRAGRDDPGPDRARLRRPHAERVGLRDGAAGRQLGQGAAEGWRRRDRRSVRPPLLRFARPQPGGRI</sequence>
<evidence type="ECO:0000256" key="1">
    <source>
        <dbReference type="SAM" id="MobiDB-lite"/>
    </source>
</evidence>
<accession>A0A6J4UC27</accession>
<organism evidence="2">
    <name type="scientific">uncultured Thermomicrobiales bacterium</name>
    <dbReference type="NCBI Taxonomy" id="1645740"/>
    <lineage>
        <taxon>Bacteria</taxon>
        <taxon>Pseudomonadati</taxon>
        <taxon>Thermomicrobiota</taxon>
        <taxon>Thermomicrobia</taxon>
        <taxon>Thermomicrobiales</taxon>
        <taxon>environmental samples</taxon>
    </lineage>
</organism>
<feature type="compositionally biased region" description="Low complexity" evidence="1">
    <location>
        <begin position="131"/>
        <end position="143"/>
    </location>
</feature>